<evidence type="ECO:0000313" key="1">
    <source>
        <dbReference type="Proteomes" id="UP000036681"/>
    </source>
</evidence>
<sequence length="128" mass="14700">IANFHSLVRFFYCTLHLRRDVCHLFVSDDSRKALVTIPTNHFTKWPALKAQMSGGLTIVVQRLEQQYKITVQHVLERKPDVCVYVNAMAHERDVKTSVREMNTQLTHIGVAGPNLEVRTISHSHGTFF</sequence>
<name>A0A0M3IWP5_ASCLU</name>
<reference evidence="2" key="1">
    <citation type="submission" date="2017-02" db="UniProtKB">
        <authorList>
            <consortium name="WormBaseParasite"/>
        </authorList>
    </citation>
    <scope>IDENTIFICATION</scope>
</reference>
<dbReference type="Proteomes" id="UP000036681">
    <property type="component" value="Unplaced"/>
</dbReference>
<evidence type="ECO:0000313" key="2">
    <source>
        <dbReference type="WBParaSite" id="ALUE_0002317301-mRNA-1"/>
    </source>
</evidence>
<dbReference type="WBParaSite" id="ALUE_0002317301-mRNA-1">
    <property type="protein sequence ID" value="ALUE_0002317301-mRNA-1"/>
    <property type="gene ID" value="ALUE_0002317301"/>
</dbReference>
<proteinExistence type="predicted"/>
<keyword evidence="1" id="KW-1185">Reference proteome</keyword>
<accession>A0A0M3IWP5</accession>
<protein>
    <submittedName>
        <fullName evidence="2">Glyco_transf_41 domain-containing protein</fullName>
    </submittedName>
</protein>
<dbReference type="AlphaFoldDB" id="A0A0M3IWP5"/>
<organism evidence="1 2">
    <name type="scientific">Ascaris lumbricoides</name>
    <name type="common">Giant roundworm</name>
    <dbReference type="NCBI Taxonomy" id="6252"/>
    <lineage>
        <taxon>Eukaryota</taxon>
        <taxon>Metazoa</taxon>
        <taxon>Ecdysozoa</taxon>
        <taxon>Nematoda</taxon>
        <taxon>Chromadorea</taxon>
        <taxon>Rhabditida</taxon>
        <taxon>Spirurina</taxon>
        <taxon>Ascaridomorpha</taxon>
        <taxon>Ascaridoidea</taxon>
        <taxon>Ascarididae</taxon>
        <taxon>Ascaris</taxon>
    </lineage>
</organism>